<evidence type="ECO:0000313" key="2">
    <source>
        <dbReference type="Proteomes" id="UP000829998"/>
    </source>
</evidence>
<protein>
    <submittedName>
        <fullName evidence="1">Uncharacterized protein</fullName>
    </submittedName>
</protein>
<organism evidence="1 2">
    <name type="scientific">Flavobacterium humidisoli</name>
    <dbReference type="NCBI Taxonomy" id="2937442"/>
    <lineage>
        <taxon>Bacteria</taxon>
        <taxon>Pseudomonadati</taxon>
        <taxon>Bacteroidota</taxon>
        <taxon>Flavobacteriia</taxon>
        <taxon>Flavobacteriales</taxon>
        <taxon>Flavobacteriaceae</taxon>
        <taxon>Flavobacterium</taxon>
    </lineage>
</organism>
<dbReference type="EMBL" id="CP096829">
    <property type="protein sequence ID" value="UPZ13472.1"/>
    <property type="molecule type" value="Genomic_DNA"/>
</dbReference>
<reference evidence="1 2" key="1">
    <citation type="submission" date="2022-04" db="EMBL/GenBank/DDBJ databases">
        <authorList>
            <person name="Ra J.-S."/>
            <person name="Kim S.-B."/>
        </authorList>
    </citation>
    <scope>NUCLEOTIDE SEQUENCE [LARGE SCALE GENOMIC DNA]</scope>
    <source>
        <strain evidence="1 2">MMS21-Er5</strain>
    </source>
</reference>
<dbReference type="Proteomes" id="UP000829998">
    <property type="component" value="Chromosome"/>
</dbReference>
<evidence type="ECO:0000313" key="1">
    <source>
        <dbReference type="EMBL" id="UPZ13472.1"/>
    </source>
</evidence>
<dbReference type="RefSeq" id="WP_248725856.1">
    <property type="nucleotide sequence ID" value="NZ_CP096829.1"/>
</dbReference>
<sequence length="343" mass="40690">MSSENNRIQNEVKEWMSKEDKLKSIFGKSPGIERSFGIEKLKFFRMLLFKYGKTKSLDELITVQFLKHECKSLRHKLYPNVFKRLFNDAVNTIVFERIHKPAYLKDLDANQKELEVQLKNTGFAQVWDKVLHQMKEEQLNFYIPVSYHISEKERLDHSLHFAKDVQGAYRFEGFTSTLHTDSIPSGRSTHHFKNETSEYFNVDEAYNMLAGRSVLKNGTWKQFNFYDKDLSENYRMHEFPEDYGYRVENVLALLPLKNTDGEAFYNLCSSLKEGRRQETVLLIEGREVKTFIETNPRFKTLNFYNDRMQKISLKELERGCKIQQVKKPEMYIETSSRKMTPKF</sequence>
<gene>
    <name evidence="1" type="ORF">M0M44_12010</name>
</gene>
<proteinExistence type="predicted"/>
<accession>A0ABY4LKI7</accession>
<name>A0ABY4LKI7_9FLAO</name>
<keyword evidence="2" id="KW-1185">Reference proteome</keyword>